<dbReference type="GO" id="GO:0006508">
    <property type="term" value="P:proteolysis"/>
    <property type="evidence" value="ECO:0007669"/>
    <property type="project" value="InterPro"/>
</dbReference>
<dbReference type="InterPro" id="IPR029030">
    <property type="entry name" value="Caspase-like_dom_sf"/>
</dbReference>
<dbReference type="EMBL" id="NUWJ01000016">
    <property type="protein sequence ID" value="PFK27795.1"/>
    <property type="molecule type" value="Genomic_DNA"/>
</dbReference>
<protein>
    <recommendedName>
        <fullName evidence="1">Peptidase C14 caspase domain-containing protein</fullName>
    </recommendedName>
</protein>
<dbReference type="AlphaFoldDB" id="A0A9X6X4P9"/>
<comment type="caution">
    <text evidence="2">The sequence shown here is derived from an EMBL/GenBank/DDBJ whole genome shotgun (WGS) entry which is preliminary data.</text>
</comment>
<evidence type="ECO:0000313" key="2">
    <source>
        <dbReference type="EMBL" id="PFK27795.1"/>
    </source>
</evidence>
<dbReference type="InterPro" id="IPR011600">
    <property type="entry name" value="Pept_C14_caspase"/>
</dbReference>
<dbReference type="Pfam" id="PF00656">
    <property type="entry name" value="Peptidase_C14"/>
    <property type="match status" value="1"/>
</dbReference>
<dbReference type="SUPFAM" id="SSF52129">
    <property type="entry name" value="Caspase-like"/>
    <property type="match status" value="1"/>
</dbReference>
<gene>
    <name evidence="2" type="ORF">COI98_01340</name>
</gene>
<dbReference type="RefSeq" id="WP_098582622.1">
    <property type="nucleotide sequence ID" value="NZ_NUWJ01000016.1"/>
</dbReference>
<dbReference type="PANTHER" id="PTHR48104:SF30">
    <property type="entry name" value="METACASPASE-1"/>
    <property type="match status" value="1"/>
</dbReference>
<reference evidence="2 3" key="1">
    <citation type="submission" date="2017-09" db="EMBL/GenBank/DDBJ databases">
        <title>Large-scale bioinformatics analysis of Bacillus genomes uncovers conserved roles of natural products in bacterial physiology.</title>
        <authorList>
            <consortium name="Agbiome Team Llc"/>
            <person name="Bleich R.M."/>
            <person name="Grubbs K.J."/>
            <person name="Santa Maria K.C."/>
            <person name="Allen S.E."/>
            <person name="Farag S."/>
            <person name="Shank E.A."/>
            <person name="Bowers A."/>
        </authorList>
    </citation>
    <scope>NUCLEOTIDE SEQUENCE [LARGE SCALE GENOMIC DNA]</scope>
    <source>
        <strain evidence="2 3">AFS083741</strain>
    </source>
</reference>
<dbReference type="Proteomes" id="UP000224413">
    <property type="component" value="Unassembled WGS sequence"/>
</dbReference>
<organism evidence="2 3">
    <name type="scientific">Bacillus cereus</name>
    <dbReference type="NCBI Taxonomy" id="1396"/>
    <lineage>
        <taxon>Bacteria</taxon>
        <taxon>Bacillati</taxon>
        <taxon>Bacillota</taxon>
        <taxon>Bacilli</taxon>
        <taxon>Bacillales</taxon>
        <taxon>Bacillaceae</taxon>
        <taxon>Bacillus</taxon>
        <taxon>Bacillus cereus group</taxon>
    </lineage>
</organism>
<dbReference type="Gene3D" id="3.40.50.1460">
    <property type="match status" value="1"/>
</dbReference>
<feature type="domain" description="Peptidase C14 caspase" evidence="1">
    <location>
        <begin position="2"/>
        <end position="297"/>
    </location>
</feature>
<proteinExistence type="predicted"/>
<sequence length="310" mass="34900">MKKLALITGVNYRNSGKASLNGCINDASAILKKLVEEFDFKKSDIQLLIEEVATRKNILEGLEYLVGKLEPGDIGVFTYAGHGTQTVDLPPIGEDDMKDEAIVPIDAVNNHSNLIRDDEIQEILSQLKPNVHFLLIFDSCHSETVTRDLPSSEEEKTIKILSSIEKVKSINEFCEVINKFSRREIDSNEMYKKRLLPPSETIDEIESIMSNIDEPGIRVRGDREHPLSGSNHVLLAGCKADQSSLDDMVNGVHHGLFSIALVENMKKGITYKELFDLAYNRVQELNHSSYDQYPQLEGPDYLLNKKILEL</sequence>
<dbReference type="PANTHER" id="PTHR48104">
    <property type="entry name" value="METACASPASE-4"/>
    <property type="match status" value="1"/>
</dbReference>
<name>A0A9X6X4P9_BACCE</name>
<dbReference type="GO" id="GO:0004197">
    <property type="term" value="F:cysteine-type endopeptidase activity"/>
    <property type="evidence" value="ECO:0007669"/>
    <property type="project" value="InterPro"/>
</dbReference>
<evidence type="ECO:0000313" key="3">
    <source>
        <dbReference type="Proteomes" id="UP000224413"/>
    </source>
</evidence>
<dbReference type="InterPro" id="IPR050452">
    <property type="entry name" value="Metacaspase"/>
</dbReference>
<dbReference type="GO" id="GO:0005737">
    <property type="term" value="C:cytoplasm"/>
    <property type="evidence" value="ECO:0007669"/>
    <property type="project" value="TreeGrafter"/>
</dbReference>
<evidence type="ECO:0000259" key="1">
    <source>
        <dbReference type="Pfam" id="PF00656"/>
    </source>
</evidence>
<accession>A0A9X6X4P9</accession>